<accession>A0A915JH23</accession>
<dbReference type="WBParaSite" id="nRc.2.0.1.t25408-RA">
    <property type="protein sequence ID" value="nRc.2.0.1.t25408-RA"/>
    <property type="gene ID" value="nRc.2.0.1.g25408"/>
</dbReference>
<evidence type="ECO:0000313" key="1">
    <source>
        <dbReference type="Proteomes" id="UP000887565"/>
    </source>
</evidence>
<dbReference type="AlphaFoldDB" id="A0A915JH23"/>
<proteinExistence type="predicted"/>
<sequence length="105" mass="11943">MSGDAGTNDEANSKSSRRRMKILFEKSADALSLTRYKNFPLPGDVTMGDEYRRLIVSPESCYALRNLLLIYILIHQVSQKKATDTDFHSLQMGEAFLLRFPAVDR</sequence>
<name>A0A915JH23_ROMCU</name>
<evidence type="ECO:0000313" key="2">
    <source>
        <dbReference type="WBParaSite" id="nRc.2.0.1.t25408-RA"/>
    </source>
</evidence>
<protein>
    <submittedName>
        <fullName evidence="2">Uncharacterized protein</fullName>
    </submittedName>
</protein>
<organism evidence="1 2">
    <name type="scientific">Romanomermis culicivorax</name>
    <name type="common">Nematode worm</name>
    <dbReference type="NCBI Taxonomy" id="13658"/>
    <lineage>
        <taxon>Eukaryota</taxon>
        <taxon>Metazoa</taxon>
        <taxon>Ecdysozoa</taxon>
        <taxon>Nematoda</taxon>
        <taxon>Enoplea</taxon>
        <taxon>Dorylaimia</taxon>
        <taxon>Mermithida</taxon>
        <taxon>Mermithoidea</taxon>
        <taxon>Mermithidae</taxon>
        <taxon>Romanomermis</taxon>
    </lineage>
</organism>
<dbReference type="Proteomes" id="UP000887565">
    <property type="component" value="Unplaced"/>
</dbReference>
<reference evidence="2" key="1">
    <citation type="submission" date="2022-11" db="UniProtKB">
        <authorList>
            <consortium name="WormBaseParasite"/>
        </authorList>
    </citation>
    <scope>IDENTIFICATION</scope>
</reference>
<keyword evidence="1" id="KW-1185">Reference proteome</keyword>